<evidence type="ECO:0000256" key="1">
    <source>
        <dbReference type="SAM" id="Phobius"/>
    </source>
</evidence>
<evidence type="ECO:0000313" key="2">
    <source>
        <dbReference type="EMBL" id="QPC83594.1"/>
    </source>
</evidence>
<accession>A0A7S8IFL4</accession>
<evidence type="ECO:0000313" key="3">
    <source>
        <dbReference type="Proteomes" id="UP000594468"/>
    </source>
</evidence>
<dbReference type="EMBL" id="CP062983">
    <property type="protein sequence ID" value="QPC83594.1"/>
    <property type="molecule type" value="Genomic_DNA"/>
</dbReference>
<keyword evidence="1" id="KW-1133">Transmembrane helix</keyword>
<reference evidence="2 3" key="1">
    <citation type="submission" date="2020-02" db="EMBL/GenBank/DDBJ databases">
        <authorList>
            <person name="Zheng R.K."/>
            <person name="Sun C.M."/>
        </authorList>
    </citation>
    <scope>NUCLEOTIDE SEQUENCE [LARGE SCALE GENOMIC DNA]</scope>
    <source>
        <strain evidence="3">rifampicinis</strain>
    </source>
</reference>
<proteinExistence type="predicted"/>
<sequence>MSETAPNSSNLDVVVRRAKKTIERTRDEVRAYLPSLVQRLGLTFGVPILVAFFVATIGAMIVSQFIPSSTTSILAFGLNIAIMVFGWRYLEGRYRGTSAFIVYTRYSRTRRDLEKMIEKTPAGSDTSAEQIETQREGVVKAADAFLQAMQEMGAQPTSTE</sequence>
<gene>
    <name evidence="2" type="ORF">G4Y79_04210</name>
</gene>
<protein>
    <recommendedName>
        <fullName evidence="4">DUF4231 domain-containing protein</fullName>
    </recommendedName>
</protein>
<keyword evidence="1" id="KW-0812">Transmembrane</keyword>
<dbReference type="AlphaFoldDB" id="A0A7S8IFL4"/>
<keyword evidence="1" id="KW-0472">Membrane</keyword>
<feature type="transmembrane region" description="Helical" evidence="1">
    <location>
        <begin position="72"/>
        <end position="90"/>
    </location>
</feature>
<dbReference type="Proteomes" id="UP000594468">
    <property type="component" value="Chromosome"/>
</dbReference>
<keyword evidence="3" id="KW-1185">Reference proteome</keyword>
<dbReference type="RefSeq" id="WP_195171660.1">
    <property type="nucleotide sequence ID" value="NZ_CP062983.1"/>
</dbReference>
<name>A0A7S8IFL4_9CHLR</name>
<dbReference type="KEGG" id="pmet:G4Y79_04210"/>
<feature type="transmembrane region" description="Helical" evidence="1">
    <location>
        <begin position="40"/>
        <end position="66"/>
    </location>
</feature>
<evidence type="ECO:0008006" key="4">
    <source>
        <dbReference type="Google" id="ProtNLM"/>
    </source>
</evidence>
<organism evidence="2 3">
    <name type="scientific">Phototrophicus methaneseepsis</name>
    <dbReference type="NCBI Taxonomy" id="2710758"/>
    <lineage>
        <taxon>Bacteria</taxon>
        <taxon>Bacillati</taxon>
        <taxon>Chloroflexota</taxon>
        <taxon>Candidatus Thermofontia</taxon>
        <taxon>Phototrophicales</taxon>
        <taxon>Phototrophicaceae</taxon>
        <taxon>Phototrophicus</taxon>
    </lineage>
</organism>